<dbReference type="AlphaFoldDB" id="A0A7X0J2K0"/>
<dbReference type="InterPro" id="IPR050498">
    <property type="entry name" value="Ycf3"/>
</dbReference>
<gene>
    <name evidence="5" type="ORF">HDF25_002070</name>
</gene>
<evidence type="ECO:0000313" key="5">
    <source>
        <dbReference type="EMBL" id="MBB6499926.1"/>
    </source>
</evidence>
<feature type="chain" id="PRO_5031249757" evidence="4">
    <location>
        <begin position="21"/>
        <end position="245"/>
    </location>
</feature>
<dbReference type="InterPro" id="IPR011990">
    <property type="entry name" value="TPR-like_helical_dom_sf"/>
</dbReference>
<evidence type="ECO:0000256" key="4">
    <source>
        <dbReference type="SAM" id="SignalP"/>
    </source>
</evidence>
<evidence type="ECO:0000313" key="6">
    <source>
        <dbReference type="Proteomes" id="UP000521017"/>
    </source>
</evidence>
<dbReference type="PROSITE" id="PS50005">
    <property type="entry name" value="TPR"/>
    <property type="match status" value="2"/>
</dbReference>
<dbReference type="EMBL" id="JACHCC010000005">
    <property type="protein sequence ID" value="MBB6499926.1"/>
    <property type="molecule type" value="Genomic_DNA"/>
</dbReference>
<dbReference type="GO" id="GO:0009279">
    <property type="term" value="C:cell outer membrane"/>
    <property type="evidence" value="ECO:0007669"/>
    <property type="project" value="TreeGrafter"/>
</dbReference>
<feature type="signal peptide" evidence="4">
    <location>
        <begin position="1"/>
        <end position="20"/>
    </location>
</feature>
<evidence type="ECO:0000256" key="2">
    <source>
        <dbReference type="ARBA" id="ARBA00022803"/>
    </source>
</evidence>
<sequence length="245" mass="27958">MKSASLIILFCSLLASCSNAQDTKSTTPNINTPDNKITYNEWKEEAKSNIRLFPKFGDAVKNEGQKEADQKLIEDYIKQQGTRHKGSEVLVKLGFQYLYQGDPKTAMYRFNQAWVLDPKNENSFWGFASIYFNFGDFQNAMKQLNEGLKLNPKSSNILTDKATIHLVLFQTHNDPKELSTAIDLFTQSYAIDPKNQNTLFKLSAVYLMKRDCKNALKYYNECKELGGNPLTKEYIQAIEKSCGNQ</sequence>
<organism evidence="5 6">
    <name type="scientific">Pedobacter cryoconitis</name>
    <dbReference type="NCBI Taxonomy" id="188932"/>
    <lineage>
        <taxon>Bacteria</taxon>
        <taxon>Pseudomonadati</taxon>
        <taxon>Bacteroidota</taxon>
        <taxon>Sphingobacteriia</taxon>
        <taxon>Sphingobacteriales</taxon>
        <taxon>Sphingobacteriaceae</taxon>
        <taxon>Pedobacter</taxon>
    </lineage>
</organism>
<dbReference type="SMART" id="SM00028">
    <property type="entry name" value="TPR"/>
    <property type="match status" value="4"/>
</dbReference>
<dbReference type="GO" id="GO:0046813">
    <property type="term" value="P:receptor-mediated virion attachment to host cell"/>
    <property type="evidence" value="ECO:0007669"/>
    <property type="project" value="TreeGrafter"/>
</dbReference>
<dbReference type="InterPro" id="IPR019734">
    <property type="entry name" value="TPR_rpt"/>
</dbReference>
<dbReference type="SUPFAM" id="SSF48452">
    <property type="entry name" value="TPR-like"/>
    <property type="match status" value="1"/>
</dbReference>
<dbReference type="Pfam" id="PF14559">
    <property type="entry name" value="TPR_19"/>
    <property type="match status" value="1"/>
</dbReference>
<dbReference type="PROSITE" id="PS51257">
    <property type="entry name" value="PROKAR_LIPOPROTEIN"/>
    <property type="match status" value="1"/>
</dbReference>
<dbReference type="Proteomes" id="UP000521017">
    <property type="component" value="Unassembled WGS sequence"/>
</dbReference>
<accession>A0A7X0J2K0</accession>
<feature type="repeat" description="TPR" evidence="3">
    <location>
        <begin position="87"/>
        <end position="120"/>
    </location>
</feature>
<keyword evidence="4" id="KW-0732">Signal</keyword>
<reference evidence="5 6" key="1">
    <citation type="submission" date="2020-08" db="EMBL/GenBank/DDBJ databases">
        <title>Genomic Encyclopedia of Type Strains, Phase IV (KMG-V): Genome sequencing to study the core and pangenomes of soil and plant-associated prokaryotes.</title>
        <authorList>
            <person name="Whitman W."/>
        </authorList>
    </citation>
    <scope>NUCLEOTIDE SEQUENCE [LARGE SCALE GENOMIC DNA]</scope>
    <source>
        <strain evidence="5 6">M2T3</strain>
    </source>
</reference>
<evidence type="ECO:0000256" key="3">
    <source>
        <dbReference type="PROSITE-ProRule" id="PRU00339"/>
    </source>
</evidence>
<dbReference type="PANTHER" id="PTHR44858">
    <property type="entry name" value="TETRATRICOPEPTIDE REPEAT PROTEIN 6"/>
    <property type="match status" value="1"/>
</dbReference>
<dbReference type="Gene3D" id="1.25.40.10">
    <property type="entry name" value="Tetratricopeptide repeat domain"/>
    <property type="match status" value="1"/>
</dbReference>
<proteinExistence type="predicted"/>
<keyword evidence="2 3" id="KW-0802">TPR repeat</keyword>
<evidence type="ECO:0000256" key="1">
    <source>
        <dbReference type="ARBA" id="ARBA00022737"/>
    </source>
</evidence>
<dbReference type="PANTHER" id="PTHR44858:SF1">
    <property type="entry name" value="UDP-N-ACETYLGLUCOSAMINE--PEPTIDE N-ACETYLGLUCOSAMINYLTRANSFERASE SPINDLY-RELATED"/>
    <property type="match status" value="1"/>
</dbReference>
<comment type="caution">
    <text evidence="5">The sequence shown here is derived from an EMBL/GenBank/DDBJ whole genome shotgun (WGS) entry which is preliminary data.</text>
</comment>
<keyword evidence="1" id="KW-0677">Repeat</keyword>
<dbReference type="RefSeq" id="WP_184624651.1">
    <property type="nucleotide sequence ID" value="NZ_JACHCC010000005.1"/>
</dbReference>
<name>A0A7X0J2K0_9SPHI</name>
<protein>
    <submittedName>
        <fullName evidence="5">Tfp pilus assembly protein PilF</fullName>
    </submittedName>
</protein>
<feature type="repeat" description="TPR" evidence="3">
    <location>
        <begin position="121"/>
        <end position="154"/>
    </location>
</feature>